<feature type="transmembrane region" description="Helical" evidence="4">
    <location>
        <begin position="255"/>
        <end position="278"/>
    </location>
</feature>
<dbReference type="OrthoDB" id="1404228at2"/>
<organism evidence="6 7">
    <name type="scientific">Aquibium oceanicum</name>
    <dbReference type="NCBI Taxonomy" id="1670800"/>
    <lineage>
        <taxon>Bacteria</taxon>
        <taxon>Pseudomonadati</taxon>
        <taxon>Pseudomonadota</taxon>
        <taxon>Alphaproteobacteria</taxon>
        <taxon>Hyphomicrobiales</taxon>
        <taxon>Phyllobacteriaceae</taxon>
        <taxon>Aquibium</taxon>
    </lineage>
</organism>
<dbReference type="STRING" id="1670800.BSQ44_13625"/>
<evidence type="ECO:0000256" key="4">
    <source>
        <dbReference type="SAM" id="Phobius"/>
    </source>
</evidence>
<dbReference type="PANTHER" id="PTHR11360:SF308">
    <property type="entry name" value="BLL3089 PROTEIN"/>
    <property type="match status" value="1"/>
</dbReference>
<dbReference type="Pfam" id="PF07690">
    <property type="entry name" value="MFS_1"/>
    <property type="match status" value="1"/>
</dbReference>
<dbReference type="EMBL" id="CP018171">
    <property type="protein sequence ID" value="APH74595.1"/>
    <property type="molecule type" value="Genomic_DNA"/>
</dbReference>
<evidence type="ECO:0000256" key="1">
    <source>
        <dbReference type="ARBA" id="ARBA00022692"/>
    </source>
</evidence>
<evidence type="ECO:0000313" key="6">
    <source>
        <dbReference type="EMBL" id="APH74595.1"/>
    </source>
</evidence>
<dbReference type="InterPro" id="IPR020846">
    <property type="entry name" value="MFS_dom"/>
</dbReference>
<evidence type="ECO:0000256" key="3">
    <source>
        <dbReference type="ARBA" id="ARBA00023136"/>
    </source>
</evidence>
<accession>A0A1L3SZ69</accession>
<evidence type="ECO:0000256" key="2">
    <source>
        <dbReference type="ARBA" id="ARBA00022989"/>
    </source>
</evidence>
<dbReference type="RefSeq" id="WP_072608053.1">
    <property type="nucleotide sequence ID" value="NZ_CP018171.1"/>
</dbReference>
<dbReference type="AlphaFoldDB" id="A0A1L3SZ69"/>
<dbReference type="KEGG" id="meso:BSQ44_13625"/>
<dbReference type="Proteomes" id="UP000182840">
    <property type="component" value="Chromosome"/>
</dbReference>
<dbReference type="Gene3D" id="1.20.1250.20">
    <property type="entry name" value="MFS general substrate transporter like domains"/>
    <property type="match status" value="1"/>
</dbReference>
<keyword evidence="7" id="KW-1185">Reference proteome</keyword>
<feature type="transmembrane region" description="Helical" evidence="4">
    <location>
        <begin position="344"/>
        <end position="367"/>
    </location>
</feature>
<feature type="transmembrane region" description="Helical" evidence="4">
    <location>
        <begin position="373"/>
        <end position="394"/>
    </location>
</feature>
<proteinExistence type="predicted"/>
<gene>
    <name evidence="6" type="ORF">BSQ44_13625</name>
</gene>
<feature type="transmembrane region" description="Helical" evidence="4">
    <location>
        <begin position="12"/>
        <end position="31"/>
    </location>
</feature>
<evidence type="ECO:0000313" key="7">
    <source>
        <dbReference type="Proteomes" id="UP000182840"/>
    </source>
</evidence>
<feature type="transmembrane region" description="Helical" evidence="4">
    <location>
        <begin position="310"/>
        <end position="332"/>
    </location>
</feature>
<dbReference type="InterPro" id="IPR011701">
    <property type="entry name" value="MFS"/>
</dbReference>
<reference evidence="7" key="1">
    <citation type="submission" date="2016-11" db="EMBL/GenBank/DDBJ databases">
        <title>Mesorhizobium oceanicum sp. nov., isolated from deep seawater in South China Sea.</title>
        <authorList>
            <person name="Fu G.-Y."/>
        </authorList>
    </citation>
    <scope>NUCLEOTIDE SEQUENCE [LARGE SCALE GENOMIC DNA]</scope>
    <source>
        <strain evidence="7">B7</strain>
    </source>
</reference>
<feature type="domain" description="Major facilitator superfamily (MFS) profile" evidence="5">
    <location>
        <begin position="13"/>
        <end position="399"/>
    </location>
</feature>
<feature type="transmembrane region" description="Helical" evidence="4">
    <location>
        <begin position="220"/>
        <end position="243"/>
    </location>
</feature>
<keyword evidence="3 4" id="KW-0472">Membrane</keyword>
<protein>
    <submittedName>
        <fullName evidence="6">MFS transporter</fullName>
    </submittedName>
</protein>
<dbReference type="SUPFAM" id="SSF103473">
    <property type="entry name" value="MFS general substrate transporter"/>
    <property type="match status" value="1"/>
</dbReference>
<dbReference type="InterPro" id="IPR050327">
    <property type="entry name" value="Proton-linked_MCT"/>
</dbReference>
<dbReference type="PROSITE" id="PS50850">
    <property type="entry name" value="MFS"/>
    <property type="match status" value="1"/>
</dbReference>
<sequence length="414" mass="45046">MSFFLFLRDNARWLAGGFLMTFFSSFGQTFFISLSAGNIRTEYGLSHGDFGLIYMIATLGSALTLPRLGQIVDRHSARRVAFLIMPMLALAAVLMAFSQNLILLVVTIYMLRLFGQGMMTHNAFTAMARWFSGQRGRAVSVTTLGHNAGEAVFPLLFVFVAGLVGWRNSWLVAAAVLVLVALPAIAGLIAVDRAPRATDPVSRKTEARDWTRGEVLRDPLFYLLLMGVMAPGFIGTTIFFHQVYLVELRGWSLEFFATSFTFMAAMTITFALVAGQLVDRFSSVALLPSFLVPLGLSCLTLGLLDAQWAAYVFMGLLGISYGFSSTLFGSLWPEIYGLKHLGSIRAITVAILVFATAMGPGLTGYLIDLGFPLPGQVVVMGVYCLAMVALMTYVSARIKARALPAPRASDTSRS</sequence>
<keyword evidence="2 4" id="KW-1133">Transmembrane helix</keyword>
<keyword evidence="1 4" id="KW-0812">Transmembrane</keyword>
<dbReference type="PANTHER" id="PTHR11360">
    <property type="entry name" value="MONOCARBOXYLATE TRANSPORTER"/>
    <property type="match status" value="1"/>
</dbReference>
<feature type="transmembrane region" description="Helical" evidence="4">
    <location>
        <begin position="170"/>
        <end position="191"/>
    </location>
</feature>
<dbReference type="GO" id="GO:0022857">
    <property type="term" value="F:transmembrane transporter activity"/>
    <property type="evidence" value="ECO:0007669"/>
    <property type="project" value="InterPro"/>
</dbReference>
<name>A0A1L3SZ69_9HYPH</name>
<evidence type="ECO:0000259" key="5">
    <source>
        <dbReference type="PROSITE" id="PS50850"/>
    </source>
</evidence>
<feature type="transmembrane region" description="Helical" evidence="4">
    <location>
        <begin position="285"/>
        <end position="304"/>
    </location>
</feature>
<dbReference type="InterPro" id="IPR036259">
    <property type="entry name" value="MFS_trans_sf"/>
</dbReference>
<feature type="transmembrane region" description="Helical" evidence="4">
    <location>
        <begin position="144"/>
        <end position="164"/>
    </location>
</feature>
<feature type="transmembrane region" description="Helical" evidence="4">
    <location>
        <begin position="51"/>
        <end position="68"/>
    </location>
</feature>